<dbReference type="PROSITE" id="PS50102">
    <property type="entry name" value="RRM"/>
    <property type="match status" value="1"/>
</dbReference>
<dbReference type="Proteomes" id="UP001153076">
    <property type="component" value="Unassembled WGS sequence"/>
</dbReference>
<protein>
    <recommendedName>
        <fullName evidence="6">RRM domain-containing protein</fullName>
    </recommendedName>
</protein>
<feature type="compositionally biased region" description="Basic and acidic residues" evidence="5">
    <location>
        <begin position="298"/>
        <end position="307"/>
    </location>
</feature>
<dbReference type="CDD" id="cd00590">
    <property type="entry name" value="RRM_SF"/>
    <property type="match status" value="1"/>
</dbReference>
<dbReference type="Pfam" id="PF00076">
    <property type="entry name" value="RRM_1"/>
    <property type="match status" value="1"/>
</dbReference>
<dbReference type="SUPFAM" id="SSF54928">
    <property type="entry name" value="RNA-binding domain, RBD"/>
    <property type="match status" value="1"/>
</dbReference>
<accession>A0A9Q1JY32</accession>
<evidence type="ECO:0000256" key="4">
    <source>
        <dbReference type="PROSITE-ProRule" id="PRU00176"/>
    </source>
</evidence>
<feature type="region of interest" description="Disordered" evidence="5">
    <location>
        <begin position="241"/>
        <end position="314"/>
    </location>
</feature>
<feature type="compositionally biased region" description="Polar residues" evidence="5">
    <location>
        <begin position="283"/>
        <end position="297"/>
    </location>
</feature>
<evidence type="ECO:0000256" key="5">
    <source>
        <dbReference type="SAM" id="MobiDB-lite"/>
    </source>
</evidence>
<evidence type="ECO:0000313" key="8">
    <source>
        <dbReference type="Proteomes" id="UP001153076"/>
    </source>
</evidence>
<sequence length="314" mass="36172">MENREGSIEFSIFIDNLPHNQDPIELRRIFSRFGRVTDAYIPRKLRTKSRRTFGFIRFSSKQAADCAVQVMNGTFINQHKIFVAWARFQKSTKNNGRGSEWTRIRIMSQEGRSDVKTLTEVDGALSVSTVEWLKKSLVCHSDHPRDASCLANAILFELPMCLKATDMGMFKFILTFESQEEALSVLQEYRDILSYRFRVVNPWDDLEVLLQVQGKGFRVFIQEAKASVCLGKIKQTHDQAVKKSTPSYQSSDEEDDHYLSPEVNCEEVEQPSQIDDSERILDSYQQGKEFQKSPNEISDSREEEHCLGDATQNF</sequence>
<reference evidence="7" key="1">
    <citation type="submission" date="2022-04" db="EMBL/GenBank/DDBJ databases">
        <title>Carnegiea gigantea Genome sequencing and assembly v2.</title>
        <authorList>
            <person name="Copetti D."/>
            <person name="Sanderson M.J."/>
            <person name="Burquez A."/>
            <person name="Wojciechowski M.F."/>
        </authorList>
    </citation>
    <scope>NUCLEOTIDE SEQUENCE</scope>
    <source>
        <strain evidence="7">SGP5-SGP5p</strain>
        <tissue evidence="7">Aerial part</tissue>
    </source>
</reference>
<dbReference type="OrthoDB" id="1750209at2759"/>
<dbReference type="Gene3D" id="3.30.70.330">
    <property type="match status" value="1"/>
</dbReference>
<dbReference type="GO" id="GO:0005681">
    <property type="term" value="C:spliceosomal complex"/>
    <property type="evidence" value="ECO:0007669"/>
    <property type="project" value="UniProtKB-KW"/>
</dbReference>
<dbReference type="AlphaFoldDB" id="A0A9Q1JY32"/>
<evidence type="ECO:0000256" key="3">
    <source>
        <dbReference type="ARBA" id="ARBA00023187"/>
    </source>
</evidence>
<evidence type="ECO:0000256" key="2">
    <source>
        <dbReference type="ARBA" id="ARBA00022728"/>
    </source>
</evidence>
<dbReference type="GO" id="GO:0008380">
    <property type="term" value="P:RNA splicing"/>
    <property type="evidence" value="ECO:0007669"/>
    <property type="project" value="UniProtKB-KW"/>
</dbReference>
<gene>
    <name evidence="7" type="ORF">Cgig2_020577</name>
</gene>
<dbReference type="SMART" id="SM00360">
    <property type="entry name" value="RRM"/>
    <property type="match status" value="1"/>
</dbReference>
<dbReference type="GO" id="GO:0003723">
    <property type="term" value="F:RNA binding"/>
    <property type="evidence" value="ECO:0007669"/>
    <property type="project" value="UniProtKB-UniRule"/>
</dbReference>
<organism evidence="7 8">
    <name type="scientific">Carnegiea gigantea</name>
    <dbReference type="NCBI Taxonomy" id="171969"/>
    <lineage>
        <taxon>Eukaryota</taxon>
        <taxon>Viridiplantae</taxon>
        <taxon>Streptophyta</taxon>
        <taxon>Embryophyta</taxon>
        <taxon>Tracheophyta</taxon>
        <taxon>Spermatophyta</taxon>
        <taxon>Magnoliopsida</taxon>
        <taxon>eudicotyledons</taxon>
        <taxon>Gunneridae</taxon>
        <taxon>Pentapetalae</taxon>
        <taxon>Caryophyllales</taxon>
        <taxon>Cactineae</taxon>
        <taxon>Cactaceae</taxon>
        <taxon>Cactoideae</taxon>
        <taxon>Echinocereeae</taxon>
        <taxon>Carnegiea</taxon>
    </lineage>
</organism>
<keyword evidence="3" id="KW-0508">mRNA splicing</keyword>
<evidence type="ECO:0000259" key="6">
    <source>
        <dbReference type="PROSITE" id="PS50102"/>
    </source>
</evidence>
<dbReference type="InterPro" id="IPR035979">
    <property type="entry name" value="RBD_domain_sf"/>
</dbReference>
<dbReference type="InterPro" id="IPR012677">
    <property type="entry name" value="Nucleotide-bd_a/b_plait_sf"/>
</dbReference>
<evidence type="ECO:0000256" key="1">
    <source>
        <dbReference type="ARBA" id="ARBA00022664"/>
    </source>
</evidence>
<dbReference type="InterPro" id="IPR050907">
    <property type="entry name" value="SRSF"/>
</dbReference>
<comment type="caution">
    <text evidence="7">The sequence shown here is derived from an EMBL/GenBank/DDBJ whole genome shotgun (WGS) entry which is preliminary data.</text>
</comment>
<dbReference type="InterPro" id="IPR000504">
    <property type="entry name" value="RRM_dom"/>
</dbReference>
<dbReference type="EMBL" id="JAKOGI010000571">
    <property type="protein sequence ID" value="KAJ8432947.1"/>
    <property type="molecule type" value="Genomic_DNA"/>
</dbReference>
<proteinExistence type="predicted"/>
<dbReference type="PANTHER" id="PTHR23147">
    <property type="entry name" value="SERINE/ARGININE RICH SPLICING FACTOR"/>
    <property type="match status" value="1"/>
</dbReference>
<keyword evidence="8" id="KW-1185">Reference proteome</keyword>
<name>A0A9Q1JY32_9CARY</name>
<feature type="domain" description="RRM" evidence="6">
    <location>
        <begin position="10"/>
        <end position="88"/>
    </location>
</feature>
<keyword evidence="1" id="KW-0507">mRNA processing</keyword>
<evidence type="ECO:0000313" key="7">
    <source>
        <dbReference type="EMBL" id="KAJ8432947.1"/>
    </source>
</evidence>
<keyword evidence="4" id="KW-0694">RNA-binding</keyword>
<dbReference type="GO" id="GO:0006397">
    <property type="term" value="P:mRNA processing"/>
    <property type="evidence" value="ECO:0007669"/>
    <property type="project" value="UniProtKB-KW"/>
</dbReference>
<keyword evidence="2" id="KW-0747">Spliceosome</keyword>